<comment type="caution">
    <text evidence="2">The sequence shown here is derived from an EMBL/GenBank/DDBJ whole genome shotgun (WGS) entry which is preliminary data.</text>
</comment>
<dbReference type="RefSeq" id="WP_110520675.1">
    <property type="nucleotide sequence ID" value="NZ_PDOF01000002.1"/>
</dbReference>
<protein>
    <submittedName>
        <fullName evidence="2">Uncharacterized protein</fullName>
    </submittedName>
</protein>
<organism evidence="2 3">
    <name type="scientific">Alteribacter lacisalsi</name>
    <dbReference type="NCBI Taxonomy" id="2045244"/>
    <lineage>
        <taxon>Bacteria</taxon>
        <taxon>Bacillati</taxon>
        <taxon>Bacillota</taxon>
        <taxon>Bacilli</taxon>
        <taxon>Bacillales</taxon>
        <taxon>Bacillaceae</taxon>
        <taxon>Alteribacter</taxon>
    </lineage>
</organism>
<keyword evidence="1" id="KW-0812">Transmembrane</keyword>
<keyword evidence="1" id="KW-1133">Transmembrane helix</keyword>
<dbReference type="EMBL" id="PDOF01000002">
    <property type="protein sequence ID" value="PYZ96737.1"/>
    <property type="molecule type" value="Genomic_DNA"/>
</dbReference>
<name>A0A2W0H6J1_9BACI</name>
<dbReference type="Proteomes" id="UP000248066">
    <property type="component" value="Unassembled WGS sequence"/>
</dbReference>
<reference evidence="2 3" key="1">
    <citation type="submission" date="2017-10" db="EMBL/GenBank/DDBJ databases">
        <title>Bacillus sp. nov., a halophilic bacterium isolated from a Yangshapao Lake.</title>
        <authorList>
            <person name="Wang H."/>
        </authorList>
    </citation>
    <scope>NUCLEOTIDE SEQUENCE [LARGE SCALE GENOMIC DNA]</scope>
    <source>
        <strain evidence="2 3">YSP-3</strain>
    </source>
</reference>
<evidence type="ECO:0000313" key="3">
    <source>
        <dbReference type="Proteomes" id="UP000248066"/>
    </source>
</evidence>
<sequence length="96" mass="11265">MVTTYRIILGCLVCAGLFLTFVFYNGLPGGKDRMSEEFTSYLEDKYEEPFEIKEIYYDHMTGRTYHAWAYPTNNPDDVFYIGQLPDTDDLDENYSE</sequence>
<gene>
    <name evidence="2" type="ORF">CR205_13690</name>
</gene>
<dbReference type="OrthoDB" id="2887825at2"/>
<dbReference type="AlphaFoldDB" id="A0A2W0H6J1"/>
<feature type="transmembrane region" description="Helical" evidence="1">
    <location>
        <begin position="6"/>
        <end position="27"/>
    </location>
</feature>
<evidence type="ECO:0000313" key="2">
    <source>
        <dbReference type="EMBL" id="PYZ96737.1"/>
    </source>
</evidence>
<proteinExistence type="predicted"/>
<keyword evidence="3" id="KW-1185">Reference proteome</keyword>
<evidence type="ECO:0000256" key="1">
    <source>
        <dbReference type="SAM" id="Phobius"/>
    </source>
</evidence>
<keyword evidence="1" id="KW-0472">Membrane</keyword>
<accession>A0A2W0H6J1</accession>